<dbReference type="OrthoDB" id="126335at2759"/>
<protein>
    <submittedName>
        <fullName evidence="1">Transposase</fullName>
    </submittedName>
</protein>
<sequence>MQGVDRHDQLRGRFSLADGHSFQKWHKKLAMAMIDIARCNAYICDGLARGYHGDRNVSTSRTRDPHRTFLIRELFNGEWKNSLENDCGMAYTVSTTPETRPPSTAAATEFHYLPQMCVAKESWKELAGRSRSKRKCTVCSFECRNATQKTDYCSTHQVALCKRSYPVATGKPHLCQQETWTCWQKFHLFYLPKQVYTADGNLRRSSRIYRAQQPFLKVRREQQQKKT</sequence>
<reference evidence="2" key="1">
    <citation type="submission" date="2017-03" db="EMBL/GenBank/DDBJ databases">
        <title>Phytopthora megakarya and P. palmivora, two closely related causual agents of cacao black pod achieved similar genome size and gene model numbers by different mechanisms.</title>
        <authorList>
            <person name="Ali S."/>
            <person name="Shao J."/>
            <person name="Larry D.J."/>
            <person name="Kronmiller B."/>
            <person name="Shen D."/>
            <person name="Strem M.D."/>
            <person name="Melnick R.L."/>
            <person name="Guiltinan M.J."/>
            <person name="Tyler B.M."/>
            <person name="Meinhardt L.W."/>
            <person name="Bailey B.A."/>
        </authorList>
    </citation>
    <scope>NUCLEOTIDE SEQUENCE [LARGE SCALE GENOMIC DNA]</scope>
    <source>
        <strain evidence="2">zdho120</strain>
    </source>
</reference>
<organism evidence="1 2">
    <name type="scientific">Phytophthora megakarya</name>
    <dbReference type="NCBI Taxonomy" id="4795"/>
    <lineage>
        <taxon>Eukaryota</taxon>
        <taxon>Sar</taxon>
        <taxon>Stramenopiles</taxon>
        <taxon>Oomycota</taxon>
        <taxon>Peronosporomycetes</taxon>
        <taxon>Peronosporales</taxon>
        <taxon>Peronosporaceae</taxon>
        <taxon>Phytophthora</taxon>
    </lineage>
</organism>
<proteinExistence type="predicted"/>
<comment type="caution">
    <text evidence="1">The sequence shown here is derived from an EMBL/GenBank/DDBJ whole genome shotgun (WGS) entry which is preliminary data.</text>
</comment>
<dbReference type="AlphaFoldDB" id="A0A225UDY4"/>
<accession>A0A225UDY4</accession>
<keyword evidence="2" id="KW-1185">Reference proteome</keyword>
<dbReference type="Proteomes" id="UP000198211">
    <property type="component" value="Unassembled WGS sequence"/>
</dbReference>
<evidence type="ECO:0000313" key="2">
    <source>
        <dbReference type="Proteomes" id="UP000198211"/>
    </source>
</evidence>
<evidence type="ECO:0000313" key="1">
    <source>
        <dbReference type="EMBL" id="OWY90319.1"/>
    </source>
</evidence>
<dbReference type="EMBL" id="NBNE01023289">
    <property type="protein sequence ID" value="OWY90319.1"/>
    <property type="molecule type" value="Genomic_DNA"/>
</dbReference>
<gene>
    <name evidence="1" type="ORF">PHMEG_00041607</name>
</gene>
<name>A0A225UDY4_9STRA</name>